<dbReference type="Pfam" id="PF12833">
    <property type="entry name" value="HTH_18"/>
    <property type="match status" value="1"/>
</dbReference>
<keyword evidence="6" id="KW-1185">Reference proteome</keyword>
<dbReference type="AlphaFoldDB" id="A0A918L9S9"/>
<dbReference type="Gene3D" id="1.10.10.60">
    <property type="entry name" value="Homeodomain-like"/>
    <property type="match status" value="1"/>
</dbReference>
<dbReference type="PANTHER" id="PTHR46796:SF6">
    <property type="entry name" value="ARAC SUBFAMILY"/>
    <property type="match status" value="1"/>
</dbReference>
<comment type="caution">
    <text evidence="5">The sequence shown here is derived from an EMBL/GenBank/DDBJ whole genome shotgun (WGS) entry which is preliminary data.</text>
</comment>
<evidence type="ECO:0000256" key="3">
    <source>
        <dbReference type="ARBA" id="ARBA00023163"/>
    </source>
</evidence>
<proteinExistence type="predicted"/>
<sequence>MSPPRAVAPKDRYRVERTMRTIVTTDSVAQAERSDHWAHEMSKLFVGLEARPMERTPFHGQAANEDLGLIHLSSISAGPLRVRRTARTIAQHEWDHYKVALQTAGTCVIEQDEVCSTLGPGDIAVCDTSRPYSFTYDADFRTVLLLFPRSMLPVRPEALRDLTARRISADEGVAAVVGPFLRSLSEQVRGCAGPAVGSLMDGAVSLVTALVTENLARSAAPPPQDAMMLRIRAYIENRLSDPGLTPDSIAEAHGISRRYLFKLFAAQGLTVAGWIRVRRLERCARDLANATTVEQPISMVAARWGLLDGRHFSRVFKSAYGETPRDFRRRTLAGTDRS</sequence>
<evidence type="ECO:0000259" key="4">
    <source>
        <dbReference type="PROSITE" id="PS01124"/>
    </source>
</evidence>
<dbReference type="Pfam" id="PF14525">
    <property type="entry name" value="AraC_binding_2"/>
    <property type="match status" value="1"/>
</dbReference>
<dbReference type="InterPro" id="IPR018060">
    <property type="entry name" value="HTH_AraC"/>
</dbReference>
<dbReference type="InterPro" id="IPR009057">
    <property type="entry name" value="Homeodomain-like_sf"/>
</dbReference>
<keyword evidence="1" id="KW-0805">Transcription regulation</keyword>
<reference evidence="5" key="2">
    <citation type="submission" date="2020-09" db="EMBL/GenBank/DDBJ databases">
        <authorList>
            <person name="Sun Q."/>
            <person name="Ohkuma M."/>
        </authorList>
    </citation>
    <scope>NUCLEOTIDE SEQUENCE</scope>
    <source>
        <strain evidence="5">JCM 4386</strain>
    </source>
</reference>
<dbReference type="InterPro" id="IPR050204">
    <property type="entry name" value="AraC_XylS_family_regulators"/>
</dbReference>
<accession>A0A918L9S9</accession>
<dbReference type="EMBL" id="BMTL01000043">
    <property type="protein sequence ID" value="GGS23548.1"/>
    <property type="molecule type" value="Genomic_DNA"/>
</dbReference>
<evidence type="ECO:0000256" key="2">
    <source>
        <dbReference type="ARBA" id="ARBA00023125"/>
    </source>
</evidence>
<dbReference type="SUPFAM" id="SSF46689">
    <property type="entry name" value="Homeodomain-like"/>
    <property type="match status" value="1"/>
</dbReference>
<evidence type="ECO:0000313" key="6">
    <source>
        <dbReference type="Proteomes" id="UP000606194"/>
    </source>
</evidence>
<dbReference type="InterPro" id="IPR035418">
    <property type="entry name" value="AraC-bd_2"/>
</dbReference>
<protein>
    <recommendedName>
        <fullName evidence="4">HTH araC/xylS-type domain-containing protein</fullName>
    </recommendedName>
</protein>
<dbReference type="Proteomes" id="UP000606194">
    <property type="component" value="Unassembled WGS sequence"/>
</dbReference>
<dbReference type="PROSITE" id="PS01124">
    <property type="entry name" value="HTH_ARAC_FAMILY_2"/>
    <property type="match status" value="1"/>
</dbReference>
<dbReference type="PANTHER" id="PTHR46796">
    <property type="entry name" value="HTH-TYPE TRANSCRIPTIONAL ACTIVATOR RHAS-RELATED"/>
    <property type="match status" value="1"/>
</dbReference>
<dbReference type="SMART" id="SM00342">
    <property type="entry name" value="HTH_ARAC"/>
    <property type="match status" value="1"/>
</dbReference>
<gene>
    <name evidence="5" type="ORF">GCM10010269_72940</name>
</gene>
<evidence type="ECO:0000256" key="1">
    <source>
        <dbReference type="ARBA" id="ARBA00023015"/>
    </source>
</evidence>
<feature type="domain" description="HTH araC/xylS-type" evidence="4">
    <location>
        <begin position="229"/>
        <end position="330"/>
    </location>
</feature>
<dbReference type="GO" id="GO:0003700">
    <property type="term" value="F:DNA-binding transcription factor activity"/>
    <property type="evidence" value="ECO:0007669"/>
    <property type="project" value="InterPro"/>
</dbReference>
<dbReference type="GO" id="GO:0043565">
    <property type="term" value="F:sequence-specific DNA binding"/>
    <property type="evidence" value="ECO:0007669"/>
    <property type="project" value="InterPro"/>
</dbReference>
<organism evidence="5 6">
    <name type="scientific">Streptomyces humidus</name>
    <dbReference type="NCBI Taxonomy" id="52259"/>
    <lineage>
        <taxon>Bacteria</taxon>
        <taxon>Bacillati</taxon>
        <taxon>Actinomycetota</taxon>
        <taxon>Actinomycetes</taxon>
        <taxon>Kitasatosporales</taxon>
        <taxon>Streptomycetaceae</taxon>
        <taxon>Streptomyces</taxon>
    </lineage>
</organism>
<name>A0A918L9S9_9ACTN</name>
<keyword evidence="3" id="KW-0804">Transcription</keyword>
<reference evidence="5" key="1">
    <citation type="journal article" date="2014" name="Int. J. Syst. Evol. Microbiol.">
        <title>Complete genome sequence of Corynebacterium casei LMG S-19264T (=DSM 44701T), isolated from a smear-ripened cheese.</title>
        <authorList>
            <consortium name="US DOE Joint Genome Institute (JGI-PGF)"/>
            <person name="Walter F."/>
            <person name="Albersmeier A."/>
            <person name="Kalinowski J."/>
            <person name="Ruckert C."/>
        </authorList>
    </citation>
    <scope>NUCLEOTIDE SEQUENCE</scope>
    <source>
        <strain evidence="5">JCM 4386</strain>
    </source>
</reference>
<evidence type="ECO:0000313" key="5">
    <source>
        <dbReference type="EMBL" id="GGS23548.1"/>
    </source>
</evidence>
<keyword evidence="2" id="KW-0238">DNA-binding</keyword>